<keyword evidence="2" id="KW-1185">Reference proteome</keyword>
<dbReference type="Gene3D" id="3.40.50.2000">
    <property type="entry name" value="Glycogen Phosphorylase B"/>
    <property type="match status" value="2"/>
</dbReference>
<protein>
    <recommendedName>
        <fullName evidence="3">Glycosyltransferase subfamily 4-like N-terminal domain-containing protein</fullName>
    </recommendedName>
</protein>
<name>A0ABS6XFA5_9BACT</name>
<evidence type="ECO:0008006" key="3">
    <source>
        <dbReference type="Google" id="ProtNLM"/>
    </source>
</evidence>
<gene>
    <name evidence="1" type="ORF">KYK27_16460</name>
</gene>
<comment type="caution">
    <text evidence="1">The sequence shown here is derived from an EMBL/GenBank/DDBJ whole genome shotgun (WGS) entry which is preliminary data.</text>
</comment>
<accession>A0ABS6XFA5</accession>
<dbReference type="Proteomes" id="UP000774935">
    <property type="component" value="Unassembled WGS sequence"/>
</dbReference>
<evidence type="ECO:0000313" key="1">
    <source>
        <dbReference type="EMBL" id="MBW3366655.1"/>
    </source>
</evidence>
<dbReference type="SUPFAM" id="SSF53756">
    <property type="entry name" value="UDP-Glycosyltransferase/glycogen phosphorylase"/>
    <property type="match status" value="1"/>
</dbReference>
<sequence length="402" mass="45721">MRLLLITSTNLTSNPRLVKEMRLALSIGYDVTVVLFDLKQWTKSLEQTYQKEFKEVKFIYLSITRNSFNWLQTTLVHFFAKKLNSSYPLSLKLSAFASDKRSFLLTKKLKKLSHKKFDLIISHNLGALYPAFQYANKHNIPFAFDVEDYHPGEVIPADAEGEKMRREFLMQQMLPQAEFITAASPLIANQVGKLCQCTVTTINNSFYSSEFKLSLLDDAVEDKIKLVWFSQHINHGRGLELLLPALDMFNDIVGLTLIGNLNQDFGDSWLKGRGYVGVIAPLPQNELHEELSKYDAGLALELKSVDFNRDIALTNKIFAYKQAGLFILATDTQAQSEFMNQYKEDGYVCEQTIESLKAGVDYIIQNISAIRAGKNNRFNAAIKIGFETEAQKLVALWQDVLK</sequence>
<dbReference type="EMBL" id="JAHWXQ010000005">
    <property type="protein sequence ID" value="MBW3366655.1"/>
    <property type="molecule type" value="Genomic_DNA"/>
</dbReference>
<evidence type="ECO:0000313" key="2">
    <source>
        <dbReference type="Proteomes" id="UP000774935"/>
    </source>
</evidence>
<organism evidence="1 2">
    <name type="scientific">Pontibacter populi</name>
    <dbReference type="NCBI Taxonomy" id="890055"/>
    <lineage>
        <taxon>Bacteria</taxon>
        <taxon>Pseudomonadati</taxon>
        <taxon>Bacteroidota</taxon>
        <taxon>Cytophagia</taxon>
        <taxon>Cytophagales</taxon>
        <taxon>Hymenobacteraceae</taxon>
        <taxon>Pontibacter</taxon>
    </lineage>
</organism>
<proteinExistence type="predicted"/>
<reference evidence="1 2" key="1">
    <citation type="submission" date="2021-07" db="EMBL/GenBank/DDBJ databases">
        <authorList>
            <person name="Kim M.K."/>
        </authorList>
    </citation>
    <scope>NUCLEOTIDE SEQUENCE [LARGE SCALE GENOMIC DNA]</scope>
    <source>
        <strain evidence="1 2">HLY7-15</strain>
    </source>
</reference>
<dbReference type="RefSeq" id="WP_199111398.1">
    <property type="nucleotide sequence ID" value="NZ_JAHWXQ010000005.1"/>
</dbReference>